<accession>A0A420XN71</accession>
<evidence type="ECO:0000313" key="3">
    <source>
        <dbReference type="EMBL" id="RKS72709.1"/>
    </source>
</evidence>
<dbReference type="RefSeq" id="WP_121194216.1">
    <property type="nucleotide sequence ID" value="NZ_RBWV01000013.1"/>
</dbReference>
<evidence type="ECO:0000259" key="2">
    <source>
        <dbReference type="Pfam" id="PF00248"/>
    </source>
</evidence>
<name>A0A420XN71_9ACTN</name>
<dbReference type="InterPro" id="IPR020471">
    <property type="entry name" value="AKR"/>
</dbReference>
<sequence>MTTLPGTSVELSALCLGGNVFGWTADEADSFAVLDAFAAAGGTFVDTADAYSHWAPGHVGGESETVIGNWLRSRGGRDRVVVATKVAKLPSARGLSAATIARAAEDSLRRLQTDYIDLYYAHEDDPSVPLEETLGAFDALVRAGKVRAVAASNFSPERLRESLEVSRRDGLTAYVATQDWYNLVHREDYERDIAPVAAEQGLASFPFFGLAAGFLTGKYRAGTTVASARLDRVAGYLDDPRAPRLLSVLDELAAAHSVAPAAVALAWLRQQPTVTAPIASARTVEQLEDILPALALELEADELDALRAAWA</sequence>
<dbReference type="PRINTS" id="PR00069">
    <property type="entry name" value="ALDKETRDTASE"/>
</dbReference>
<reference evidence="3 4" key="1">
    <citation type="submission" date="2018-10" db="EMBL/GenBank/DDBJ databases">
        <title>Genomic Encyclopedia of Archaeal and Bacterial Type Strains, Phase II (KMG-II): from individual species to whole genera.</title>
        <authorList>
            <person name="Goeker M."/>
        </authorList>
    </citation>
    <scope>NUCLEOTIDE SEQUENCE [LARGE SCALE GENOMIC DNA]</scope>
    <source>
        <strain evidence="3 4">RP-AC37</strain>
    </source>
</reference>
<keyword evidence="4" id="KW-1185">Reference proteome</keyword>
<dbReference type="AlphaFoldDB" id="A0A420XN71"/>
<dbReference type="SUPFAM" id="SSF51430">
    <property type="entry name" value="NAD(P)-linked oxidoreductase"/>
    <property type="match status" value="1"/>
</dbReference>
<dbReference type="PANTHER" id="PTHR43364">
    <property type="entry name" value="NADH-SPECIFIC METHYLGLYOXAL REDUCTASE-RELATED"/>
    <property type="match status" value="1"/>
</dbReference>
<dbReference type="CDD" id="cd19081">
    <property type="entry name" value="AKR_AKR9C1"/>
    <property type="match status" value="1"/>
</dbReference>
<gene>
    <name evidence="3" type="ORF">CLV35_2958</name>
</gene>
<dbReference type="InterPro" id="IPR050523">
    <property type="entry name" value="AKR_Detox_Biosynth"/>
</dbReference>
<dbReference type="Proteomes" id="UP000281955">
    <property type="component" value="Unassembled WGS sequence"/>
</dbReference>
<dbReference type="GO" id="GO:0016491">
    <property type="term" value="F:oxidoreductase activity"/>
    <property type="evidence" value="ECO:0007669"/>
    <property type="project" value="UniProtKB-KW"/>
</dbReference>
<dbReference type="InterPro" id="IPR036812">
    <property type="entry name" value="NAD(P)_OxRdtase_dom_sf"/>
</dbReference>
<dbReference type="Gene3D" id="3.20.20.100">
    <property type="entry name" value="NADP-dependent oxidoreductase domain"/>
    <property type="match status" value="1"/>
</dbReference>
<dbReference type="FunFam" id="3.20.20.100:FF:000004">
    <property type="entry name" value="Oxidoreductase, aldo/keto reductase"/>
    <property type="match status" value="1"/>
</dbReference>
<comment type="caution">
    <text evidence="3">The sequence shown here is derived from an EMBL/GenBank/DDBJ whole genome shotgun (WGS) entry which is preliminary data.</text>
</comment>
<dbReference type="OrthoDB" id="9768793at2"/>
<evidence type="ECO:0000313" key="4">
    <source>
        <dbReference type="Proteomes" id="UP000281955"/>
    </source>
</evidence>
<protein>
    <submittedName>
        <fullName evidence="3">Aryl-alcohol dehydrogenase-like predicted oxidoreductase</fullName>
    </submittedName>
</protein>
<dbReference type="EMBL" id="RBWV01000013">
    <property type="protein sequence ID" value="RKS72709.1"/>
    <property type="molecule type" value="Genomic_DNA"/>
</dbReference>
<dbReference type="InParanoid" id="A0A420XN71"/>
<proteinExistence type="predicted"/>
<feature type="domain" description="NADP-dependent oxidoreductase" evidence="2">
    <location>
        <begin position="14"/>
        <end position="310"/>
    </location>
</feature>
<dbReference type="GO" id="GO:0005829">
    <property type="term" value="C:cytosol"/>
    <property type="evidence" value="ECO:0007669"/>
    <property type="project" value="TreeGrafter"/>
</dbReference>
<evidence type="ECO:0000256" key="1">
    <source>
        <dbReference type="ARBA" id="ARBA00023002"/>
    </source>
</evidence>
<dbReference type="PANTHER" id="PTHR43364:SF6">
    <property type="entry name" value="OXIDOREDUCTASE-RELATED"/>
    <property type="match status" value="1"/>
</dbReference>
<dbReference type="Pfam" id="PF00248">
    <property type="entry name" value="Aldo_ket_red"/>
    <property type="match status" value="1"/>
</dbReference>
<organism evidence="3 4">
    <name type="scientific">Motilibacter peucedani</name>
    <dbReference type="NCBI Taxonomy" id="598650"/>
    <lineage>
        <taxon>Bacteria</taxon>
        <taxon>Bacillati</taxon>
        <taxon>Actinomycetota</taxon>
        <taxon>Actinomycetes</taxon>
        <taxon>Motilibacterales</taxon>
        <taxon>Motilibacteraceae</taxon>
        <taxon>Motilibacter</taxon>
    </lineage>
</organism>
<keyword evidence="1" id="KW-0560">Oxidoreductase</keyword>
<dbReference type="InterPro" id="IPR023210">
    <property type="entry name" value="NADP_OxRdtase_dom"/>
</dbReference>